<feature type="chain" id="PRO_5023858143" description="Outer membrane protein beta-barrel domain-containing protein" evidence="2">
    <location>
        <begin position="20"/>
        <end position="171"/>
    </location>
</feature>
<dbReference type="EMBL" id="BKCF01000003">
    <property type="protein sequence ID" value="GEQ86548.1"/>
    <property type="molecule type" value="Genomic_DNA"/>
</dbReference>
<proteinExistence type="predicted"/>
<evidence type="ECO:0000313" key="5">
    <source>
        <dbReference type="Proteomes" id="UP000326994"/>
    </source>
</evidence>
<accession>A0A5J4FYS8</accession>
<evidence type="ECO:0000259" key="3">
    <source>
        <dbReference type="Pfam" id="PF13505"/>
    </source>
</evidence>
<dbReference type="InterPro" id="IPR011250">
    <property type="entry name" value="OMP/PagP_B-barrel"/>
</dbReference>
<dbReference type="RefSeq" id="WP_151894467.1">
    <property type="nucleotide sequence ID" value="NZ_BKCF01000003.1"/>
</dbReference>
<sequence length="171" mass="18999">MKNIILISISFLLGLSTMAQDLNFGLSAGYISGDGKISGGDTINFDQDAETGFYAGVLVEFELTKRFRVQPEVLYVNIDDSNFLQIPLMVKLYPIPKLYIQAGPQFTYTLEEIFDDFTKLNLGIGAGAGFDIAFGFYVNARYTFQVNNYYTGPADIKSQINFLNAGIGFKF</sequence>
<keyword evidence="5" id="KW-1185">Reference proteome</keyword>
<keyword evidence="1 2" id="KW-0732">Signal</keyword>
<dbReference type="SUPFAM" id="SSF56925">
    <property type="entry name" value="OMPA-like"/>
    <property type="match status" value="1"/>
</dbReference>
<dbReference type="Pfam" id="PF13505">
    <property type="entry name" value="OMP_b-brl"/>
    <property type="match status" value="1"/>
</dbReference>
<gene>
    <name evidence="4" type="ORF">ULMS_20560</name>
</gene>
<protein>
    <recommendedName>
        <fullName evidence="3">Outer membrane protein beta-barrel domain-containing protein</fullName>
    </recommendedName>
</protein>
<evidence type="ECO:0000256" key="2">
    <source>
        <dbReference type="SAM" id="SignalP"/>
    </source>
</evidence>
<evidence type="ECO:0000313" key="4">
    <source>
        <dbReference type="EMBL" id="GEQ86548.1"/>
    </source>
</evidence>
<organism evidence="4 5">
    <name type="scientific">Patiriisocius marinistellae</name>
    <dbReference type="NCBI Taxonomy" id="2494560"/>
    <lineage>
        <taxon>Bacteria</taxon>
        <taxon>Pseudomonadati</taxon>
        <taxon>Bacteroidota</taxon>
        <taxon>Flavobacteriia</taxon>
        <taxon>Flavobacteriales</taxon>
        <taxon>Flavobacteriaceae</taxon>
        <taxon>Patiriisocius</taxon>
    </lineage>
</organism>
<feature type="domain" description="Outer membrane protein beta-barrel" evidence="3">
    <location>
        <begin position="12"/>
        <end position="171"/>
    </location>
</feature>
<dbReference type="Proteomes" id="UP000326994">
    <property type="component" value="Unassembled WGS sequence"/>
</dbReference>
<dbReference type="OrthoDB" id="947434at2"/>
<dbReference type="InterPro" id="IPR027385">
    <property type="entry name" value="Beta-barrel_OMP"/>
</dbReference>
<feature type="signal peptide" evidence="2">
    <location>
        <begin position="1"/>
        <end position="19"/>
    </location>
</feature>
<dbReference type="AlphaFoldDB" id="A0A5J4FYS8"/>
<reference evidence="4 5" key="1">
    <citation type="submission" date="2019-08" db="EMBL/GenBank/DDBJ databases">
        <title>Ulvibacter marinistellae sp. nov., isolated from a starfish, Patiria pectinifera.</title>
        <authorList>
            <person name="Kawano K."/>
            <person name="Ushijima N."/>
            <person name="Kihara M."/>
            <person name="Itoh H."/>
        </authorList>
    </citation>
    <scope>NUCLEOTIDE SEQUENCE [LARGE SCALE GENOMIC DNA]</scope>
    <source>
        <strain evidence="4 5">KK4</strain>
    </source>
</reference>
<comment type="caution">
    <text evidence="4">The sequence shown here is derived from an EMBL/GenBank/DDBJ whole genome shotgun (WGS) entry which is preliminary data.</text>
</comment>
<evidence type="ECO:0000256" key="1">
    <source>
        <dbReference type="ARBA" id="ARBA00022729"/>
    </source>
</evidence>
<name>A0A5J4FYS8_9FLAO</name>